<evidence type="ECO:0000256" key="2">
    <source>
        <dbReference type="ARBA" id="ARBA00022525"/>
    </source>
</evidence>
<dbReference type="InterPro" id="IPR011042">
    <property type="entry name" value="6-blade_b-propeller_TolB-like"/>
</dbReference>
<reference evidence="4 5" key="1">
    <citation type="submission" date="2017-02" db="EMBL/GenBank/DDBJ databases">
        <title>Whole genome shotgun sequence of Pantoea agglomerans strain AS1 isolated from a cycad, Zamia floridana in Central Florida, USA.</title>
        <authorList>
            <person name="Lata P."/>
            <person name="Govindarajan S."/>
            <person name="Qi F."/>
            <person name="Li J.-L."/>
            <person name="Maurya S.K."/>
            <person name="Sahoo M.K."/>
        </authorList>
    </citation>
    <scope>NUCLEOTIDE SEQUENCE [LARGE SCALE GENOMIC DNA]</scope>
    <source>
        <strain evidence="4 5">AS1</strain>
    </source>
</reference>
<dbReference type="PANTHER" id="PTHR10009">
    <property type="entry name" value="PROTEIN YELLOW-RELATED"/>
    <property type="match status" value="1"/>
</dbReference>
<dbReference type="EMBL" id="MWUE01000033">
    <property type="protein sequence ID" value="OQP30832.1"/>
    <property type="molecule type" value="Genomic_DNA"/>
</dbReference>
<protein>
    <submittedName>
        <fullName evidence="4">Gluconolaconase</fullName>
    </submittedName>
</protein>
<dbReference type="Gene3D" id="2.120.10.30">
    <property type="entry name" value="TolB, C-terminal domain"/>
    <property type="match status" value="1"/>
</dbReference>
<evidence type="ECO:0000256" key="1">
    <source>
        <dbReference type="ARBA" id="ARBA00004613"/>
    </source>
</evidence>
<keyword evidence="2" id="KW-0964">Secreted</keyword>
<name>A0A1V9DA67_9GAMM</name>
<evidence type="ECO:0000256" key="3">
    <source>
        <dbReference type="SAM" id="SignalP"/>
    </source>
</evidence>
<dbReference type="SUPFAM" id="SSF63829">
    <property type="entry name" value="Calcium-dependent phosphotriesterase"/>
    <property type="match status" value="1"/>
</dbReference>
<proteinExistence type="predicted"/>
<accession>A0A1V9DA67</accession>
<feature type="signal peptide" evidence="3">
    <location>
        <begin position="1"/>
        <end position="27"/>
    </location>
</feature>
<evidence type="ECO:0000313" key="4">
    <source>
        <dbReference type="EMBL" id="OQP30832.1"/>
    </source>
</evidence>
<dbReference type="OrthoDB" id="9797664at2"/>
<dbReference type="AlphaFoldDB" id="A0A1V9DA67"/>
<comment type="subcellular location">
    <subcellularLocation>
        <location evidence="1">Secreted</location>
    </subcellularLocation>
</comment>
<dbReference type="InterPro" id="IPR017996">
    <property type="entry name" value="MRJP/yellow-related"/>
</dbReference>
<sequence length="398" mass="41989">MKTRMMKTALALSVALAAGSNALNALAADAHALPALSELAQDRAIGKPEVVATFSGAMPTGVTVTETGRIFVNFPRWGDDVPFTVAEVKGNRLVPYPDAAINIADNSAPRTHLLSVQSVVADGRGRVWILDTAAPGFSKPVAGGAKLVAVNLKTNQVEKTIVFPADVIKPATYVNDMRFDFRIGKAGVAYVTDSSLSGTGAIIVIDLDTGKALRRLEGDRTTSPEAGFSPVVEGETLLQRHADGTTAPFSVASDGIAISPDGKTLYYSPLSGRHLYAVSTALLRDPAVTESQLSASVKDLGEKGASDGLESDAKGAVYAGDYERNAIRKLPAGGEWTTIAHGPEILWPDTLSVGPDGYLYFTTNQLNRQPGFHGGKDLRQKPYALLRIKINAAPAPTH</sequence>
<gene>
    <name evidence="4" type="ORF">B2J69_20180</name>
</gene>
<dbReference type="GO" id="GO:0005576">
    <property type="term" value="C:extracellular region"/>
    <property type="evidence" value="ECO:0007669"/>
    <property type="project" value="UniProtKB-SubCell"/>
</dbReference>
<keyword evidence="3" id="KW-0732">Signal</keyword>
<dbReference type="Pfam" id="PF03022">
    <property type="entry name" value="MRJP"/>
    <property type="match status" value="1"/>
</dbReference>
<evidence type="ECO:0000313" key="5">
    <source>
        <dbReference type="Proteomes" id="UP000192769"/>
    </source>
</evidence>
<keyword evidence="5" id="KW-1185">Reference proteome</keyword>
<dbReference type="Proteomes" id="UP000192769">
    <property type="component" value="Unassembled WGS sequence"/>
</dbReference>
<comment type="caution">
    <text evidence="4">The sequence shown here is derived from an EMBL/GenBank/DDBJ whole genome shotgun (WGS) entry which is preliminary data.</text>
</comment>
<feature type="chain" id="PRO_5011963647" evidence="3">
    <location>
        <begin position="28"/>
        <end position="398"/>
    </location>
</feature>
<organism evidence="4 5">
    <name type="scientific">Pantoea latae</name>
    <dbReference type="NCBI Taxonomy" id="1964541"/>
    <lineage>
        <taxon>Bacteria</taxon>
        <taxon>Pseudomonadati</taxon>
        <taxon>Pseudomonadota</taxon>
        <taxon>Gammaproteobacteria</taxon>
        <taxon>Enterobacterales</taxon>
        <taxon>Erwiniaceae</taxon>
        <taxon>Pantoea</taxon>
    </lineage>
</organism>
<dbReference type="PANTHER" id="PTHR10009:SF18">
    <property type="entry name" value="PROTEIN YELLOW-LIKE PROTEIN"/>
    <property type="match status" value="1"/>
</dbReference>